<accession>T1KK66</accession>
<name>T1KK66_TETUR</name>
<protein>
    <submittedName>
        <fullName evidence="1">Uncharacterized protein</fullName>
    </submittedName>
</protein>
<proteinExistence type="predicted"/>
<dbReference type="AlphaFoldDB" id="T1KK66"/>
<evidence type="ECO:0000313" key="1">
    <source>
        <dbReference type="EnsemblMetazoa" id="tetur13g02550.1"/>
    </source>
</evidence>
<dbReference type="HOGENOM" id="CLU_3413369_0_0_1"/>
<reference evidence="1" key="2">
    <citation type="submission" date="2015-06" db="UniProtKB">
        <authorList>
            <consortium name="EnsemblMetazoa"/>
        </authorList>
    </citation>
    <scope>IDENTIFICATION</scope>
</reference>
<evidence type="ECO:0000313" key="2">
    <source>
        <dbReference type="Proteomes" id="UP000015104"/>
    </source>
</evidence>
<sequence length="28" mass="3356">MEMFAWSWQEMSNSTVLMHPDEILKNLS</sequence>
<dbReference type="EMBL" id="CAEY01000173">
    <property type="status" value="NOT_ANNOTATED_CDS"/>
    <property type="molecule type" value="Genomic_DNA"/>
</dbReference>
<keyword evidence="2" id="KW-1185">Reference proteome</keyword>
<dbReference type="Proteomes" id="UP000015104">
    <property type="component" value="Unassembled WGS sequence"/>
</dbReference>
<organism evidence="1 2">
    <name type="scientific">Tetranychus urticae</name>
    <name type="common">Two-spotted spider mite</name>
    <dbReference type="NCBI Taxonomy" id="32264"/>
    <lineage>
        <taxon>Eukaryota</taxon>
        <taxon>Metazoa</taxon>
        <taxon>Ecdysozoa</taxon>
        <taxon>Arthropoda</taxon>
        <taxon>Chelicerata</taxon>
        <taxon>Arachnida</taxon>
        <taxon>Acari</taxon>
        <taxon>Acariformes</taxon>
        <taxon>Trombidiformes</taxon>
        <taxon>Prostigmata</taxon>
        <taxon>Eleutherengona</taxon>
        <taxon>Raphignathae</taxon>
        <taxon>Tetranychoidea</taxon>
        <taxon>Tetranychidae</taxon>
        <taxon>Tetranychus</taxon>
    </lineage>
</organism>
<reference evidence="2" key="1">
    <citation type="submission" date="2011-08" db="EMBL/GenBank/DDBJ databases">
        <authorList>
            <person name="Rombauts S."/>
        </authorList>
    </citation>
    <scope>NUCLEOTIDE SEQUENCE</scope>
    <source>
        <strain evidence="2">London</strain>
    </source>
</reference>
<dbReference type="EnsemblMetazoa" id="tetur13g02550.1">
    <property type="protein sequence ID" value="tetur13g02550.1"/>
    <property type="gene ID" value="tetur13g02550"/>
</dbReference>